<evidence type="ECO:0000313" key="3">
    <source>
        <dbReference type="EMBL" id="KAJ8901200.1"/>
    </source>
</evidence>
<protein>
    <recommendedName>
        <fullName evidence="2">Anaphase-promoting complex subunit 4-like WD40 domain-containing protein</fullName>
    </recommendedName>
</protein>
<evidence type="ECO:0000259" key="2">
    <source>
        <dbReference type="Pfam" id="PF12894"/>
    </source>
</evidence>
<evidence type="ECO:0000256" key="1">
    <source>
        <dbReference type="SAM" id="MobiDB-lite"/>
    </source>
</evidence>
<dbReference type="InterPro" id="IPR015943">
    <property type="entry name" value="WD40/YVTN_repeat-like_dom_sf"/>
</dbReference>
<keyword evidence="4" id="KW-1185">Reference proteome</keyword>
<feature type="compositionally biased region" description="Basic residues" evidence="1">
    <location>
        <begin position="840"/>
        <end position="852"/>
    </location>
</feature>
<feature type="domain" description="Anaphase-promoting complex subunit 4-like WD40" evidence="2">
    <location>
        <begin position="28"/>
        <end position="123"/>
    </location>
</feature>
<comment type="caution">
    <text evidence="3">The sequence shown here is derived from an EMBL/GenBank/DDBJ whole genome shotgun (WGS) entry which is preliminary data.</text>
</comment>
<dbReference type="SUPFAM" id="SSF50978">
    <property type="entry name" value="WD40 repeat-like"/>
    <property type="match status" value="1"/>
</dbReference>
<dbReference type="Pfam" id="PF12894">
    <property type="entry name" value="ANAPC4_WD40"/>
    <property type="match status" value="1"/>
</dbReference>
<dbReference type="InterPro" id="IPR024977">
    <property type="entry name" value="Apc4-like_WD40_dom"/>
</dbReference>
<gene>
    <name evidence="3" type="ORF">NDN08_007049</name>
</gene>
<name>A0AAV8UFF4_9RHOD</name>
<organism evidence="3 4">
    <name type="scientific">Rhodosorus marinus</name>
    <dbReference type="NCBI Taxonomy" id="101924"/>
    <lineage>
        <taxon>Eukaryota</taxon>
        <taxon>Rhodophyta</taxon>
        <taxon>Stylonematophyceae</taxon>
        <taxon>Stylonematales</taxon>
        <taxon>Stylonemataceae</taxon>
        <taxon>Rhodosorus</taxon>
    </lineage>
</organism>
<proteinExistence type="predicted"/>
<evidence type="ECO:0000313" key="4">
    <source>
        <dbReference type="Proteomes" id="UP001157974"/>
    </source>
</evidence>
<feature type="compositionally biased region" description="Polar residues" evidence="1">
    <location>
        <begin position="771"/>
        <end position="790"/>
    </location>
</feature>
<dbReference type="EMBL" id="JAMWBK010000011">
    <property type="protein sequence ID" value="KAJ8901200.1"/>
    <property type="molecule type" value="Genomic_DNA"/>
</dbReference>
<dbReference type="Gene3D" id="2.130.10.10">
    <property type="entry name" value="YVTN repeat-like/Quinoprotein amine dehydrogenase"/>
    <property type="match status" value="2"/>
</dbReference>
<dbReference type="Proteomes" id="UP001157974">
    <property type="component" value="Unassembled WGS sequence"/>
</dbReference>
<accession>A0AAV8UFF4</accession>
<reference evidence="3 4" key="1">
    <citation type="journal article" date="2023" name="Nat. Commun.">
        <title>Origin of minicircular mitochondrial genomes in red algae.</title>
        <authorList>
            <person name="Lee Y."/>
            <person name="Cho C.H."/>
            <person name="Lee Y.M."/>
            <person name="Park S.I."/>
            <person name="Yang J.H."/>
            <person name="West J.A."/>
            <person name="Bhattacharya D."/>
            <person name="Yoon H.S."/>
        </authorList>
    </citation>
    <scope>NUCLEOTIDE SEQUENCE [LARGE SCALE GENOMIC DNA]</scope>
    <source>
        <strain evidence="3 4">CCMP1338</strain>
        <tissue evidence="3">Whole cell</tissue>
    </source>
</reference>
<feature type="compositionally biased region" description="Low complexity" evidence="1">
    <location>
        <begin position="826"/>
        <end position="839"/>
    </location>
</feature>
<dbReference type="AlphaFoldDB" id="A0AAV8UFF4"/>
<dbReference type="InterPro" id="IPR036322">
    <property type="entry name" value="WD40_repeat_dom_sf"/>
</dbReference>
<sequence length="905" mass="97183">MIKLYDVELVEPLGVGGTEPDRLGFQSVAWCEGLDLIAVVSGDGNVSVFHADAPGENAVLTTPKNASARHVQWQPAGSRPPALLVADSAGRITFWASRDYRVNAWKIVGKLELRPSVMAIGWTRDASMLCAVLSHGELCVWRISPKASGELDISELDATGGKFGKYFDGPVACASIAPGGVSVDKVAVLTVMESTPSTVNVWHISPEGTTKFQRKALGSAELENDVCIAAAAAPTAGALFAVGENGSIERWMLGKSNQSDGQGRAQTSESQWIKAGIHLPFGSISGRPKVTSVNISADGVKVVTTDTQNGVSLYDGRRLGDGCRLTVPLDRAPHWGSCFSPSGFCVAALSGDGVLQIWAMTAPATSPGELALQLITRTKNHGKRGCWDILALLLKLGKETVANVAKELGRHPGENVDVLRLKILSAVDENASVLSAGRKLLEAATNAIQKSACQAVKSKVAMVQGGKNAFTRPEMVRQCVLEVLSSYTNVPPRQSELSAAPMADWIILLCIVWLRQAARAVERRQMHILSPEWSTIVEADGLANDEKMTVVKDVHLTKSLRTAAIAAAILTSLDDEYGDPDLSPRYHRLKKDSLFDVVSAVWDVSIPVMDGIDSDVPGINSALARHRVAAEGLNNEKLLIDTAEKALGIRGSANSAGYTLSYARKQSSVESDQLSKEWCPYDIITGRPLPPWVPLRRCVVSGLLAAEMTAPQGDGDVGDGATLVPWVQRWAHESPFGGLWFRLPSLDLDRFDLMQAVTYNEERPNARTDSTRPAQRPDQSYSSSNAGSERTTAKKSRGRGRKGDTASKAAIPREPIKPPPQESDLGSEVRSEVSGGSRSQRGRGKPRKRKTPAKAEASTPANASEDTSVRVDAPKQYGNLYGLPGDTTVRWNSTLALRVKDHAVR</sequence>
<feature type="region of interest" description="Disordered" evidence="1">
    <location>
        <begin position="762"/>
        <end position="873"/>
    </location>
</feature>